<feature type="region of interest" description="Disordered" evidence="2">
    <location>
        <begin position="376"/>
        <end position="408"/>
    </location>
</feature>
<evidence type="ECO:0000313" key="3">
    <source>
        <dbReference type="EMBL" id="KRL13759.1"/>
    </source>
</evidence>
<dbReference type="Pfam" id="PF10087">
    <property type="entry name" value="DUF2325"/>
    <property type="match status" value="1"/>
</dbReference>
<sequence>MDQHDDLDQQINQLRTKLETLQAESDRRMLALLHQRGIYTVSALHTSLSGTDHPVTAPPMAETVPATKQPVVETPAPVSTPAPETIAESAPEPPRPAPDDLSFNALLLQVPLMAKTIRQIVELVEKRTTHRFPRDLQNTLFFTKKFDLPLFTYIKNNVLSDYDPGQAVTISSEQLQGALTYAKHAGDKPEDDKRQEKTAIAQKLGTAPEKPTASLPFKRVTVPAKPKPAGNPRALVERKLIGATAGSKYISESLLRQLGLHGGETVEIVPREQGSSDSLPYFKVIKEAAADYNPHIHRLSFIPTEQDADGQLILKQDYAHKPLTDPSTGETFQYLIDSTRYPLLHVGQLVDFAWYEGQDPTAGKISWIHPLAESAAPEKAESAATPVKKEAKRETAAPNPEPEEPSLQFDLSGGTVLIVGAPKHDGNVIDMLKKHNGKLEHFDAKSNSYSQLPTMIRHADYVILIPTAASHHSTQTAVSLAKRYDRPFAVANTLSIVNVERAVYRAINGLPARSVSQQDTYLESEESAVAESN</sequence>
<dbReference type="InterPro" id="IPR016772">
    <property type="entry name" value="UCP020408"/>
</dbReference>
<accession>A0A0R1N0B0</accession>
<evidence type="ECO:0000256" key="2">
    <source>
        <dbReference type="SAM" id="MobiDB-lite"/>
    </source>
</evidence>
<comment type="similarity">
    <text evidence="1">Belongs to the UPF0751 family.</text>
</comment>
<dbReference type="Proteomes" id="UP000051330">
    <property type="component" value="Unassembled WGS sequence"/>
</dbReference>
<dbReference type="STRING" id="1423792.FD09_GL001787"/>
<evidence type="ECO:0008006" key="5">
    <source>
        <dbReference type="Google" id="ProtNLM"/>
    </source>
</evidence>
<feature type="compositionally biased region" description="Basic and acidic residues" evidence="2">
    <location>
        <begin position="376"/>
        <end position="395"/>
    </location>
</feature>
<dbReference type="OrthoDB" id="2268497at2"/>
<protein>
    <recommendedName>
        <fullName evidence="5">DUF2325 domain-containing protein</fullName>
    </recommendedName>
</protein>
<dbReference type="PATRIC" id="fig|1423792.3.peg.1811"/>
<evidence type="ECO:0000313" key="4">
    <source>
        <dbReference type="Proteomes" id="UP000051330"/>
    </source>
</evidence>
<dbReference type="RefSeq" id="WP_057818619.1">
    <property type="nucleotide sequence ID" value="NZ_AZEC01000003.1"/>
</dbReference>
<dbReference type="EMBL" id="AZEC01000003">
    <property type="protein sequence ID" value="KRL13759.1"/>
    <property type="molecule type" value="Genomic_DNA"/>
</dbReference>
<organism evidence="3 4">
    <name type="scientific">Schleiferilactobacillus perolens DSM 12744</name>
    <dbReference type="NCBI Taxonomy" id="1423792"/>
    <lineage>
        <taxon>Bacteria</taxon>
        <taxon>Bacillati</taxon>
        <taxon>Bacillota</taxon>
        <taxon>Bacilli</taxon>
        <taxon>Lactobacillales</taxon>
        <taxon>Lactobacillaceae</taxon>
        <taxon>Schleiferilactobacillus</taxon>
    </lineage>
</organism>
<comment type="caution">
    <text evidence="3">The sequence shown here is derived from an EMBL/GenBank/DDBJ whole genome shotgun (WGS) entry which is preliminary data.</text>
</comment>
<name>A0A0R1N0B0_9LACO</name>
<evidence type="ECO:0000256" key="1">
    <source>
        <dbReference type="ARBA" id="ARBA00007189"/>
    </source>
</evidence>
<keyword evidence="4" id="KW-1185">Reference proteome</keyword>
<gene>
    <name evidence="3" type="ORF">FD09_GL001787</name>
</gene>
<proteinExistence type="inferred from homology"/>
<reference evidence="3 4" key="1">
    <citation type="journal article" date="2015" name="Genome Announc.">
        <title>Expanding the biotechnology potential of lactobacilli through comparative genomics of 213 strains and associated genera.</title>
        <authorList>
            <person name="Sun Z."/>
            <person name="Harris H.M."/>
            <person name="McCann A."/>
            <person name="Guo C."/>
            <person name="Argimon S."/>
            <person name="Zhang W."/>
            <person name="Yang X."/>
            <person name="Jeffery I.B."/>
            <person name="Cooney J.C."/>
            <person name="Kagawa T.F."/>
            <person name="Liu W."/>
            <person name="Song Y."/>
            <person name="Salvetti E."/>
            <person name="Wrobel A."/>
            <person name="Rasinkangas P."/>
            <person name="Parkhill J."/>
            <person name="Rea M.C."/>
            <person name="O'Sullivan O."/>
            <person name="Ritari J."/>
            <person name="Douillard F.P."/>
            <person name="Paul Ross R."/>
            <person name="Yang R."/>
            <person name="Briner A.E."/>
            <person name="Felis G.E."/>
            <person name="de Vos W.M."/>
            <person name="Barrangou R."/>
            <person name="Klaenhammer T.R."/>
            <person name="Caufield P.W."/>
            <person name="Cui Y."/>
            <person name="Zhang H."/>
            <person name="O'Toole P.W."/>
        </authorList>
    </citation>
    <scope>NUCLEOTIDE SEQUENCE [LARGE SCALE GENOMIC DNA]</scope>
    <source>
        <strain evidence="3 4">DSM 12744</strain>
    </source>
</reference>
<dbReference type="AlphaFoldDB" id="A0A0R1N0B0"/>
<feature type="region of interest" description="Disordered" evidence="2">
    <location>
        <begin position="73"/>
        <end position="98"/>
    </location>
</feature>